<dbReference type="Proteomes" id="UP000541444">
    <property type="component" value="Unassembled WGS sequence"/>
</dbReference>
<gene>
    <name evidence="1" type="ORF">GIB67_021693</name>
</gene>
<organism evidence="1 2">
    <name type="scientific">Kingdonia uniflora</name>
    <dbReference type="NCBI Taxonomy" id="39325"/>
    <lineage>
        <taxon>Eukaryota</taxon>
        <taxon>Viridiplantae</taxon>
        <taxon>Streptophyta</taxon>
        <taxon>Embryophyta</taxon>
        <taxon>Tracheophyta</taxon>
        <taxon>Spermatophyta</taxon>
        <taxon>Magnoliopsida</taxon>
        <taxon>Ranunculales</taxon>
        <taxon>Circaeasteraceae</taxon>
        <taxon>Kingdonia</taxon>
    </lineage>
</organism>
<comment type="caution">
    <text evidence="1">The sequence shown here is derived from an EMBL/GenBank/DDBJ whole genome shotgun (WGS) entry which is preliminary data.</text>
</comment>
<accession>A0A7J7LM29</accession>
<keyword evidence="2" id="KW-1185">Reference proteome</keyword>
<protein>
    <submittedName>
        <fullName evidence="1">Uncharacterized protein</fullName>
    </submittedName>
</protein>
<sequence>MPWLWAAFDKELEGSNEGCCDDKQVSMLEKEYLDSSREAEVGLYGSFEDINRDWVTDPALYSAMHLEESVTQHKLGNDDCDLCLEEPSKRKYNSCMVVRGRNTPVRNIHENHTFRGNYGGAFVTSSSSYTSGEQYLDQSEKKTCKISMGFTLK</sequence>
<proteinExistence type="predicted"/>
<name>A0A7J7LM29_9MAGN</name>
<reference evidence="1 2" key="1">
    <citation type="journal article" date="2020" name="IScience">
        <title>Genome Sequencing of the Endangered Kingdonia uniflora (Circaeasteraceae, Ranunculales) Reveals Potential Mechanisms of Evolutionary Specialization.</title>
        <authorList>
            <person name="Sun Y."/>
            <person name="Deng T."/>
            <person name="Zhang A."/>
            <person name="Moore M.J."/>
            <person name="Landis J.B."/>
            <person name="Lin N."/>
            <person name="Zhang H."/>
            <person name="Zhang X."/>
            <person name="Huang J."/>
            <person name="Zhang X."/>
            <person name="Sun H."/>
            <person name="Wang H."/>
        </authorList>
    </citation>
    <scope>NUCLEOTIDE SEQUENCE [LARGE SCALE GENOMIC DNA]</scope>
    <source>
        <strain evidence="1">TB1705</strain>
        <tissue evidence="1">Leaf</tissue>
    </source>
</reference>
<evidence type="ECO:0000313" key="1">
    <source>
        <dbReference type="EMBL" id="KAF6143683.1"/>
    </source>
</evidence>
<evidence type="ECO:0000313" key="2">
    <source>
        <dbReference type="Proteomes" id="UP000541444"/>
    </source>
</evidence>
<dbReference type="EMBL" id="JACGCM010002198">
    <property type="protein sequence ID" value="KAF6143683.1"/>
    <property type="molecule type" value="Genomic_DNA"/>
</dbReference>
<dbReference type="AlphaFoldDB" id="A0A7J7LM29"/>